<protein>
    <submittedName>
        <fullName evidence="2">Uncharacterized protein</fullName>
    </submittedName>
</protein>
<dbReference type="GO" id="GO:0005930">
    <property type="term" value="C:axoneme"/>
    <property type="evidence" value="ECO:0007669"/>
    <property type="project" value="UniProtKB-SubCell"/>
</dbReference>
<gene>
    <name evidence="2" type="ORF">BQ4739_LOCUS1806</name>
</gene>
<reference evidence="2 3" key="1">
    <citation type="submission" date="2016-10" db="EMBL/GenBank/DDBJ databases">
        <authorList>
            <person name="Cai Z."/>
        </authorList>
    </citation>
    <scope>NUCLEOTIDE SEQUENCE [LARGE SCALE GENOMIC DNA]</scope>
</reference>
<evidence type="ECO:0000313" key="2">
    <source>
        <dbReference type="EMBL" id="SZX61295.1"/>
    </source>
</evidence>
<name>A0A383V6R5_TETOB</name>
<dbReference type="AlphaFoldDB" id="A0A383V6R5"/>
<keyword evidence="3" id="KW-1185">Reference proteome</keyword>
<dbReference type="SUPFAM" id="SSF52058">
    <property type="entry name" value="L domain-like"/>
    <property type="match status" value="1"/>
</dbReference>
<sequence>MVQQPLDEGLWGQFLLPKLLANKAAAAFASSCRKLCQVCKTQQQHLKLQGHHFNMPRDELSRLLTRYPAVTSICCPTNSDYAPLCMGMHVLANRLPCLCSLEVQAVEDYAAAADHMAIIVNTARLQLPGLSNLILDMEGVDDEPWAGRDIAWRALMPNLRKLVVKFRGPDDEESWIYLSDLSALQPLGGRLQHLEVCCGALHSDALQNFTFLSGLTGLTALHLPLCSWAGMPAISALTHLCSLTLDAAELPEGLSRLTRLELAATQDAALAGLSAAPHLRALMLHYHGLRAYSPPPASLEGCSAAGLISLTALTALSQLHLDQVEGKGLNEEEWRQLLSALRHWFAGGERPAAWKCRGQVCCGCTRRGFKQRCWMGITHLLRFRTAVRVEAFKGSEAGRPSAAAVQCIAPSNDLHMTEQAIITFGQAFMTHELHRKVNSKLGREQELFAGGLNAAQTGHAARVQSG</sequence>
<organism evidence="2 3">
    <name type="scientific">Tetradesmus obliquus</name>
    <name type="common">Green alga</name>
    <name type="synonym">Acutodesmus obliquus</name>
    <dbReference type="NCBI Taxonomy" id="3088"/>
    <lineage>
        <taxon>Eukaryota</taxon>
        <taxon>Viridiplantae</taxon>
        <taxon>Chlorophyta</taxon>
        <taxon>core chlorophytes</taxon>
        <taxon>Chlorophyceae</taxon>
        <taxon>CS clade</taxon>
        <taxon>Sphaeropleales</taxon>
        <taxon>Scenedesmaceae</taxon>
        <taxon>Tetradesmus</taxon>
    </lineage>
</organism>
<proteinExistence type="predicted"/>
<evidence type="ECO:0000313" key="3">
    <source>
        <dbReference type="Proteomes" id="UP000256970"/>
    </source>
</evidence>
<dbReference type="Proteomes" id="UP000256970">
    <property type="component" value="Unassembled WGS sequence"/>
</dbReference>
<evidence type="ECO:0000256" key="1">
    <source>
        <dbReference type="ARBA" id="ARBA00004430"/>
    </source>
</evidence>
<dbReference type="Gene3D" id="3.80.10.10">
    <property type="entry name" value="Ribonuclease Inhibitor"/>
    <property type="match status" value="1"/>
</dbReference>
<dbReference type="InterPro" id="IPR032675">
    <property type="entry name" value="LRR_dom_sf"/>
</dbReference>
<dbReference type="EMBL" id="FNXT01000133">
    <property type="protein sequence ID" value="SZX61295.1"/>
    <property type="molecule type" value="Genomic_DNA"/>
</dbReference>
<comment type="subcellular location">
    <subcellularLocation>
        <location evidence="1">Cytoplasm</location>
        <location evidence="1">Cytoskeleton</location>
        <location evidence="1">Cilium axoneme</location>
    </subcellularLocation>
</comment>
<accession>A0A383V6R5</accession>